<dbReference type="GO" id="GO:0016787">
    <property type="term" value="F:hydrolase activity"/>
    <property type="evidence" value="ECO:0007669"/>
    <property type="project" value="UniProtKB-KW"/>
</dbReference>
<dbReference type="HOGENOM" id="CLU_020336_12_2_3"/>
<dbReference type="Gene3D" id="3.40.50.1820">
    <property type="entry name" value="alpha/beta hydrolase"/>
    <property type="match status" value="1"/>
</dbReference>
<sequence length="237" mass="27288">MNQIIAMHGWCSDSSYWNNWHNHFKSKGWLWRNAERGYGHIETYEPSWQESSLYGHSSKKILFCHSLGLHLISRQVLEKASEIVLLNSFSRFIPNSKERRAVLTALNGMQKHIGKDTEKIMLSKFFQKATSPYNKPLLFHDLLKGGISVTGRKQLKEDLDLLINTNKLPDGLNKHAKVLVINSEKDEILCTTTSTSLIDDLNQHLLTPSVNWKIKNEGHFIRLKILIEKVNNWLISG</sequence>
<dbReference type="AlphaFoldDB" id="Q7VA44"/>
<gene>
    <name evidence="1" type="ordered locus">Pro_1623</name>
</gene>
<dbReference type="KEGG" id="pma:Pro_1623"/>
<dbReference type="OrthoDB" id="427865at2"/>
<dbReference type="eggNOG" id="COG0400">
    <property type="taxonomic scope" value="Bacteria"/>
</dbReference>
<dbReference type="STRING" id="167539.Pro_1623"/>
<name>Q7VA44_PROMA</name>
<dbReference type="PATRIC" id="fig|167539.5.peg.1715"/>
<dbReference type="RefSeq" id="WP_011125773.1">
    <property type="nucleotide sequence ID" value="NC_005042.1"/>
</dbReference>
<organism evidence="1 2">
    <name type="scientific">Prochlorococcus marinus (strain SARG / CCMP1375 / SS120)</name>
    <dbReference type="NCBI Taxonomy" id="167539"/>
    <lineage>
        <taxon>Bacteria</taxon>
        <taxon>Bacillati</taxon>
        <taxon>Cyanobacteriota</taxon>
        <taxon>Cyanophyceae</taxon>
        <taxon>Synechococcales</taxon>
        <taxon>Prochlorococcaceae</taxon>
        <taxon>Prochlorococcus</taxon>
    </lineage>
</organism>
<evidence type="ECO:0000313" key="1">
    <source>
        <dbReference type="EMBL" id="AAQ00667.1"/>
    </source>
</evidence>
<dbReference type="EMBL" id="AE017126">
    <property type="protein sequence ID" value="AAQ00667.1"/>
    <property type="molecule type" value="Genomic_DNA"/>
</dbReference>
<dbReference type="Proteomes" id="UP000001420">
    <property type="component" value="Chromosome"/>
</dbReference>
<dbReference type="InterPro" id="IPR029058">
    <property type="entry name" value="AB_hydrolase_fold"/>
</dbReference>
<keyword evidence="1" id="KW-0378">Hydrolase</keyword>
<proteinExistence type="predicted"/>
<dbReference type="SUPFAM" id="SSF53474">
    <property type="entry name" value="alpha/beta-Hydrolases"/>
    <property type="match status" value="1"/>
</dbReference>
<reference evidence="1 2" key="1">
    <citation type="journal article" date="2003" name="Proc. Natl. Acad. Sci. U.S.A.">
        <title>Genome sequence of the cyanobacterium Prochlorococcus marinus SS120, a nearly minimal oxyphototrophic genome.</title>
        <authorList>
            <person name="Dufresne A."/>
            <person name="Salanoubat M."/>
            <person name="Partensky F."/>
            <person name="Artiguenave F."/>
            <person name="Axmann I.M."/>
            <person name="Barbe V."/>
            <person name="Duprat S."/>
            <person name="Galperin M.Y."/>
            <person name="Koonin E.V."/>
            <person name="Le Gall F."/>
            <person name="Makarova K.S."/>
            <person name="Ostrowski M."/>
            <person name="Oztas S."/>
            <person name="Robert C."/>
            <person name="Rogozin I.B."/>
            <person name="Scanlan D.J."/>
            <person name="Tandeau de Marsac N."/>
            <person name="Weissenbach J."/>
            <person name="Wincker P."/>
            <person name="Wolf Y.I."/>
            <person name="Hess W.R."/>
        </authorList>
    </citation>
    <scope>NUCLEOTIDE SEQUENCE [LARGE SCALE GENOMIC DNA]</scope>
    <source>
        <strain evidence="2">SARG / CCMP1375 / SS120</strain>
    </source>
</reference>
<accession>Q7VA44</accession>
<dbReference type="EnsemblBacteria" id="AAQ00667">
    <property type="protein sequence ID" value="AAQ00667"/>
    <property type="gene ID" value="Pro_1623"/>
</dbReference>
<evidence type="ECO:0000313" key="2">
    <source>
        <dbReference type="Proteomes" id="UP000001420"/>
    </source>
</evidence>
<keyword evidence="2" id="KW-1185">Reference proteome</keyword>
<protein>
    <submittedName>
        <fullName evidence="1">Alpha/beta hydrolase family protein</fullName>
    </submittedName>
</protein>